<evidence type="ECO:0000259" key="1">
    <source>
        <dbReference type="PROSITE" id="PS50837"/>
    </source>
</evidence>
<gene>
    <name evidence="2" type="ORF">SAMN05661093_10697</name>
</gene>
<dbReference type="PROSITE" id="PS50837">
    <property type="entry name" value="NACHT"/>
    <property type="match status" value="1"/>
</dbReference>
<dbReference type="OrthoDB" id="135105at2"/>
<dbReference type="RefSeq" id="WP_084434708.1">
    <property type="nucleotide sequence ID" value="NZ_FWXV01000020.1"/>
</dbReference>
<protein>
    <submittedName>
        <fullName evidence="2">Trypsin-like peptidase domain-containing protein</fullName>
    </submittedName>
</protein>
<evidence type="ECO:0000313" key="2">
    <source>
        <dbReference type="EMBL" id="SMD27100.1"/>
    </source>
</evidence>
<dbReference type="Gene3D" id="3.40.50.300">
    <property type="entry name" value="P-loop containing nucleotide triphosphate hydrolases"/>
    <property type="match status" value="1"/>
</dbReference>
<dbReference type="EMBL" id="FWXV01000020">
    <property type="protein sequence ID" value="SMD27100.1"/>
    <property type="molecule type" value="Genomic_DNA"/>
</dbReference>
<dbReference type="PANTHER" id="PTHR46844:SF1">
    <property type="entry name" value="SLR5058 PROTEIN"/>
    <property type="match status" value="1"/>
</dbReference>
<dbReference type="InterPro" id="IPR007111">
    <property type="entry name" value="NACHT_NTPase"/>
</dbReference>
<dbReference type="PANTHER" id="PTHR46844">
    <property type="entry name" value="SLR5058 PROTEIN"/>
    <property type="match status" value="1"/>
</dbReference>
<accession>A0A1Y5YB65</accession>
<dbReference type="SUPFAM" id="SSF50494">
    <property type="entry name" value="Trypsin-like serine proteases"/>
    <property type="match status" value="1"/>
</dbReference>
<keyword evidence="3" id="KW-1185">Reference proteome</keyword>
<proteinExistence type="predicted"/>
<dbReference type="InterPro" id="IPR016024">
    <property type="entry name" value="ARM-type_fold"/>
</dbReference>
<dbReference type="SMART" id="SM00567">
    <property type="entry name" value="EZ_HEAT"/>
    <property type="match status" value="5"/>
</dbReference>
<evidence type="ECO:0000313" key="3">
    <source>
        <dbReference type="Proteomes" id="UP000192674"/>
    </source>
</evidence>
<dbReference type="Proteomes" id="UP000192674">
    <property type="component" value="Unassembled WGS sequence"/>
</dbReference>
<dbReference type="SUPFAM" id="SSF48371">
    <property type="entry name" value="ARM repeat"/>
    <property type="match status" value="1"/>
</dbReference>
<dbReference type="Pfam" id="PF13365">
    <property type="entry name" value="Trypsin_2"/>
    <property type="match status" value="1"/>
</dbReference>
<dbReference type="Pfam" id="PF05729">
    <property type="entry name" value="NACHT"/>
    <property type="match status" value="1"/>
</dbReference>
<reference evidence="2 3" key="1">
    <citation type="submission" date="2017-04" db="EMBL/GenBank/DDBJ databases">
        <authorList>
            <person name="Afonso C.L."/>
            <person name="Miller P.J."/>
            <person name="Scott M.A."/>
            <person name="Spackman E."/>
            <person name="Goraichik I."/>
            <person name="Dimitrov K.M."/>
            <person name="Suarez D.L."/>
            <person name="Swayne D.E."/>
        </authorList>
    </citation>
    <scope>NUCLEOTIDE SEQUENCE [LARGE SCALE GENOMIC DNA]</scope>
    <source>
        <strain evidence="2 3">DSM 43828</strain>
    </source>
</reference>
<name>A0A1Y5YB65_KIBAR</name>
<dbReference type="InterPro" id="IPR009003">
    <property type="entry name" value="Peptidase_S1_PA"/>
</dbReference>
<organism evidence="2 3">
    <name type="scientific">Kibdelosporangium aridum</name>
    <dbReference type="NCBI Taxonomy" id="2030"/>
    <lineage>
        <taxon>Bacteria</taxon>
        <taxon>Bacillati</taxon>
        <taxon>Actinomycetota</taxon>
        <taxon>Actinomycetes</taxon>
        <taxon>Pseudonocardiales</taxon>
        <taxon>Pseudonocardiaceae</taxon>
        <taxon>Kibdelosporangium</taxon>
    </lineage>
</organism>
<sequence>MTGDSVVPGYLGRVLDADGVAVGTCFQVSPGVLVTAWHVLHGLRCGEVGATVSVDALKVGGEAASAEVVQVDRLHDLAVMRASVPLAESVKGWSRTDLVENKTKVVATGVSKIDDPDYYYRWLPALGEWAGRAPQGQVLVGRMVSSSVMLGMSGAPVRRLTDDVVVGVVRARYNSADGWGEHSVWVARTEDLQVLLVGIVELQLDALPAVLVDLLDKVVRHCSDLGELFPERQHLSLLKVYVRQSVSSLAEMRRDDPLEESSEKQGYVERTRLASTLAQPFDDVFDQNDHLVIEGDAGMGKTMLARQLTVTRAEWARAPRADPAAPTLIPLLLPARVLAKHLDNPRRPHMPLWAEALHASVSEEYAGFSDHQMPDSQLTQDIKGYRWLVVIDALDEIPDEASRKNLLTQIADRIGQPTNSTRFLITTRPLNARETERLHGAGIFELQPFDSEALKRFALNWFNSDSTSEGEIAANHFLDQVRTAGLTRVLKMPLLAAITAKLHQSAPDSSLPANQYALYDRYIESYAEIRRSIAHVVLAELAGPDDERAERIDEERRPLLEHLALSYMKTETPLLDLAGDYLTKKDLLPARRGPKWKDHLAEWLCQGGLLSRSGQRLRFLHQTFAEHLAASAEAKMLPARFSITESAWAKLIRGMSQGNEHDTTVVLHYLHIGPDGDAVLDALQNGTLQQRERAGELISRGVPCDDARLENYLSVLRNEAFTDEPDFESMEKKLGGLIGRPKVPSWLVSLLEEDIHDELKIAVVDLVRDGIPLLEAYTGESWPPDHRRKAAKVLAKFGSGAHGFAMRVLLRMTERSATTVRDRVESAGLLVELGDAEHRQEAARVLADVAVDLGASPDERHIAVRELAKLGGEYLQQAVVLLQDMMLSPALGVSDRVEAASALAKVSRHHRELAADVLVKLVDDPAIDDGERLEVVQAILAIAPSRYDWAAKQLQRLLAEPALSGGTRVSGAKALGTLGTPHLPSAAELLAGVAHDYSIGPFWRLYAAQAIAGLGRTYRSRAVDIMSVLVQDTTMSFGERLDVINALVELGAEAYEVALRALPGLLDDPTGKPADWARAGQILANMGNEHRADVLQLCDAHLDDSTMSADWQVHTAILTGNVDPAREALARVLLVRLGRSMAVTSAAKEAIATELARTGAHADATALLARLGADVAASHGARRRAAVKLLSSPSHYRERGESALRHLTTDPTADTDDRWRAVDDLRDHRPDLQSELAEEHRWLLDLPRSPVDPYVADLFTHTEGDLAPVAEALQWRLADPGRITDLSGLIRLVAQVGGEHEHRRAIRTLRAVSSDATFPIEHRLIVAEALMEVNDEERAVTLTTLRAMVDNSEAPQRERINACLVLARARDETVGPWLDHLREAADARSRVQIAKVAVLCGGDRRRAAFMELDNIAHDPAVHPEHRLDALEHLVEKNGTERYNAIAAALRGLAADTLVWPESRLRACVQLGTFGGDQVREAADLARALALDPSTQPSWRMKVADVLDGWRGASLRGLVDTLRAVADARHTDPALRYQAAQHLVRLGPEPREHAVTALQDIADDRRADGRSRLQAAKHLRSLDQAARKSGLTALARLATEETAEPIPSIHARIELVRADETRAWETYSELTELGSNPTVPGLVRLEAVEGMLQIAPHNRRTNARMLHELTGDSLRGWERRLAALRLASLDLTCRPDAINALTRLVEDDSCAVWERTEAAINVAELDTPRREAMFDFVQRFAEDNRVTPACRRHAATTLLDMSRFRRDAANAVLRDLAVDEQAHADERRLAAVALATSGRERAEGIALLHAMTSEQFPDLARVQAWQSLIEVHSRYSDAGLSVMETIAKDEAADAAARYHASRALFDQPAEHRDLAVGVLGRLVSDTSVDEHHRALADGLLATRWFSDRNRAGAVLEAQAIGAAPSQRTEAAQLLVQLDPQHRATARRALIDLLADPATSLQAWECLTEMTGRIQLVSSLHVQL</sequence>
<feature type="domain" description="NACHT" evidence="1">
    <location>
        <begin position="289"/>
        <end position="429"/>
    </location>
</feature>
<dbReference type="SUPFAM" id="SSF52540">
    <property type="entry name" value="P-loop containing nucleoside triphosphate hydrolases"/>
    <property type="match status" value="1"/>
</dbReference>
<dbReference type="InterPro" id="IPR004155">
    <property type="entry name" value="PBS_lyase_HEAT"/>
</dbReference>
<dbReference type="InterPro" id="IPR011030">
    <property type="entry name" value="Lipovitellin_superhlx_dom"/>
</dbReference>
<dbReference type="SUPFAM" id="SSF48431">
    <property type="entry name" value="Lipovitellin-phosvitin complex, superhelical domain"/>
    <property type="match status" value="1"/>
</dbReference>
<dbReference type="InterPro" id="IPR027417">
    <property type="entry name" value="P-loop_NTPase"/>
</dbReference>